<gene>
    <name evidence="2" type="ORF">PCOR1329_LOCUS65112</name>
</gene>
<dbReference type="Proteomes" id="UP001189429">
    <property type="component" value="Unassembled WGS sequence"/>
</dbReference>
<organism evidence="2 3">
    <name type="scientific">Prorocentrum cordatum</name>
    <dbReference type="NCBI Taxonomy" id="2364126"/>
    <lineage>
        <taxon>Eukaryota</taxon>
        <taxon>Sar</taxon>
        <taxon>Alveolata</taxon>
        <taxon>Dinophyceae</taxon>
        <taxon>Prorocentrales</taxon>
        <taxon>Prorocentraceae</taxon>
        <taxon>Prorocentrum</taxon>
    </lineage>
</organism>
<protein>
    <submittedName>
        <fullName evidence="2">Uncharacterized protein</fullName>
    </submittedName>
</protein>
<feature type="non-terminal residue" evidence="2">
    <location>
        <position position="183"/>
    </location>
</feature>
<dbReference type="EMBL" id="CAUYUJ010018322">
    <property type="protein sequence ID" value="CAK0882663.1"/>
    <property type="molecule type" value="Genomic_DNA"/>
</dbReference>
<name>A0ABN9WC02_9DINO</name>
<feature type="compositionally biased region" description="Low complexity" evidence="1">
    <location>
        <begin position="65"/>
        <end position="80"/>
    </location>
</feature>
<feature type="region of interest" description="Disordered" evidence="1">
    <location>
        <begin position="134"/>
        <end position="183"/>
    </location>
</feature>
<reference evidence="2" key="1">
    <citation type="submission" date="2023-10" db="EMBL/GenBank/DDBJ databases">
        <authorList>
            <person name="Chen Y."/>
            <person name="Shah S."/>
            <person name="Dougan E. K."/>
            <person name="Thang M."/>
            <person name="Chan C."/>
        </authorList>
    </citation>
    <scope>NUCLEOTIDE SEQUENCE [LARGE SCALE GENOMIC DNA]</scope>
</reference>
<feature type="region of interest" description="Disordered" evidence="1">
    <location>
        <begin position="24"/>
        <end position="110"/>
    </location>
</feature>
<evidence type="ECO:0000313" key="3">
    <source>
        <dbReference type="Proteomes" id="UP001189429"/>
    </source>
</evidence>
<accession>A0ABN9WC02</accession>
<evidence type="ECO:0000256" key="1">
    <source>
        <dbReference type="SAM" id="MobiDB-lite"/>
    </source>
</evidence>
<evidence type="ECO:0000313" key="2">
    <source>
        <dbReference type="EMBL" id="CAK0882663.1"/>
    </source>
</evidence>
<proteinExistence type="predicted"/>
<keyword evidence="3" id="KW-1185">Reference proteome</keyword>
<sequence>MYRLLRPAPLSMAGIPGPHLSTAKSGCPATTGKGVKACSLPPRRSKHPSLEDSAVMSTTDEFYWSPSGSDVSESSPRSDPGSLAERAATPEEAAWGGAPEPKATAAGRSCELHSPLDSALLLLRRRRAAAALQAPGCSVGAAWPGPGEALRPMPPTLETTLSSGRASPRGSDGGCEALSDVGG</sequence>
<comment type="caution">
    <text evidence="2">The sequence shown here is derived from an EMBL/GenBank/DDBJ whole genome shotgun (WGS) entry which is preliminary data.</text>
</comment>